<feature type="region of interest" description="Disordered" evidence="1">
    <location>
        <begin position="386"/>
        <end position="406"/>
    </location>
</feature>
<dbReference type="AlphaFoldDB" id="A0A1I8JQS9"/>
<feature type="compositionally biased region" description="Low complexity" evidence="1">
    <location>
        <begin position="386"/>
        <end position="401"/>
    </location>
</feature>
<accession>A0A1I8JQS9</accession>
<evidence type="ECO:0000256" key="1">
    <source>
        <dbReference type="SAM" id="MobiDB-lite"/>
    </source>
</evidence>
<proteinExistence type="predicted"/>
<dbReference type="WBParaSite" id="snap_masked-unitig_38082-processed-gene-0.0-mRNA-1">
    <property type="protein sequence ID" value="snap_masked-unitig_38082-processed-gene-0.0-mRNA-1"/>
    <property type="gene ID" value="snap_masked-unitig_38082-processed-gene-0.0"/>
</dbReference>
<sequence length="411" mass="44281">HNPPTSSADYAALIQQAPQLQPYYLTTTGSQPANRCTCNVLQQLVHMAQVQPSEHGDDCHQSLDPAKKYEVYVTLMLGDRHTLKYQREACGCPMVEGEDVPRHLGCTGGGFFMRLKLTNKLDCFASEPARNGTMIFSRTACTSTCLWCTSRAATAFYTAVTFPLARSSSRSPPTRTPELTDLKIQFNPYAKGIRNQGDRSGAAAELTVSGPPCRLCSSNCSCPAVSRVKTSASPTSVEFGSYPRADRLSLRLLEPGSSSRAIEAGVCTGPIPGVEASPTVLAASSTISSTEVDSSSSAACALHAKSLPSQLPASLSASSSAVLLSTSLQLSSGRRRTSGEMHSTTRRAIQMNSNCRRTFIITCKVQAATVPLPLLSTPQQRQQQQQLQQLQHSVKQPQQQSARQIRPVCRL</sequence>
<organism evidence="2 3">
    <name type="scientific">Macrostomum lignano</name>
    <dbReference type="NCBI Taxonomy" id="282301"/>
    <lineage>
        <taxon>Eukaryota</taxon>
        <taxon>Metazoa</taxon>
        <taxon>Spiralia</taxon>
        <taxon>Lophotrochozoa</taxon>
        <taxon>Platyhelminthes</taxon>
        <taxon>Rhabditophora</taxon>
        <taxon>Macrostomorpha</taxon>
        <taxon>Macrostomida</taxon>
        <taxon>Macrostomidae</taxon>
        <taxon>Macrostomum</taxon>
    </lineage>
</organism>
<name>A0A1I8JQS9_9PLAT</name>
<evidence type="ECO:0000313" key="2">
    <source>
        <dbReference type="Proteomes" id="UP000095280"/>
    </source>
</evidence>
<keyword evidence="2" id="KW-1185">Reference proteome</keyword>
<protein>
    <submittedName>
        <fullName evidence="3">NTR domain-containing protein</fullName>
    </submittedName>
</protein>
<evidence type="ECO:0000313" key="3">
    <source>
        <dbReference type="WBParaSite" id="snap_masked-unitig_38082-processed-gene-0.0-mRNA-1"/>
    </source>
</evidence>
<dbReference type="Proteomes" id="UP000095280">
    <property type="component" value="Unplaced"/>
</dbReference>
<reference evidence="3" key="1">
    <citation type="submission" date="2016-11" db="UniProtKB">
        <authorList>
            <consortium name="WormBaseParasite"/>
        </authorList>
    </citation>
    <scope>IDENTIFICATION</scope>
</reference>